<comment type="caution">
    <text evidence="2">The sequence shown here is derived from an EMBL/GenBank/DDBJ whole genome shotgun (WGS) entry which is preliminary data.</text>
</comment>
<organism evidence="2 3">
    <name type="scientific">Candidatus Tanganyikabacteria bacterium</name>
    <dbReference type="NCBI Taxonomy" id="2961651"/>
    <lineage>
        <taxon>Bacteria</taxon>
        <taxon>Bacillati</taxon>
        <taxon>Candidatus Sericytochromatia</taxon>
        <taxon>Candidatus Tanganyikabacteria</taxon>
    </lineage>
</organism>
<dbReference type="Pfam" id="PF03485">
    <property type="entry name" value="Arg_tRNA_synt_N"/>
    <property type="match status" value="1"/>
</dbReference>
<dbReference type="SUPFAM" id="SSF55190">
    <property type="entry name" value="Arginyl-tRNA synthetase (ArgRS), N-terminal 'additional' domain"/>
    <property type="match status" value="1"/>
</dbReference>
<name>A0A937X547_9BACT</name>
<keyword evidence="2" id="KW-0436">Ligase</keyword>
<sequence length="102" mass="10539">MSTLLKDTIATRIAHALEAAVAAGDLPPEARTAPVVERTRNPAHGDYATNIAMTLAKPVRRAPAQIAQAIAGKLTTTGNGLFARVDVAAPGFINVTLSPKAL</sequence>
<dbReference type="EMBL" id="VGJX01000218">
    <property type="protein sequence ID" value="MBM3274452.1"/>
    <property type="molecule type" value="Genomic_DNA"/>
</dbReference>
<dbReference type="GO" id="GO:0005737">
    <property type="term" value="C:cytoplasm"/>
    <property type="evidence" value="ECO:0007669"/>
    <property type="project" value="InterPro"/>
</dbReference>
<dbReference type="GO" id="GO:0004814">
    <property type="term" value="F:arginine-tRNA ligase activity"/>
    <property type="evidence" value="ECO:0007669"/>
    <property type="project" value="InterPro"/>
</dbReference>
<dbReference type="SMART" id="SM01016">
    <property type="entry name" value="Arg_tRNA_synt_N"/>
    <property type="match status" value="1"/>
</dbReference>
<gene>
    <name evidence="2" type="ORF">FJZ00_04830</name>
</gene>
<dbReference type="GO" id="GO:0006420">
    <property type="term" value="P:arginyl-tRNA aminoacylation"/>
    <property type="evidence" value="ECO:0007669"/>
    <property type="project" value="InterPro"/>
</dbReference>
<dbReference type="GO" id="GO:0005524">
    <property type="term" value="F:ATP binding"/>
    <property type="evidence" value="ECO:0007669"/>
    <property type="project" value="InterPro"/>
</dbReference>
<proteinExistence type="predicted"/>
<reference evidence="2 3" key="1">
    <citation type="submission" date="2019-03" db="EMBL/GenBank/DDBJ databases">
        <title>Lake Tanganyika Metagenome-Assembled Genomes (MAGs).</title>
        <authorList>
            <person name="Tran P."/>
        </authorList>
    </citation>
    <scope>NUCLEOTIDE SEQUENCE [LARGE SCALE GENOMIC DNA]</scope>
    <source>
        <strain evidence="2">K_DeepCast_65m_m2_236</strain>
    </source>
</reference>
<accession>A0A937X547</accession>
<dbReference type="AlphaFoldDB" id="A0A937X547"/>
<dbReference type="InterPro" id="IPR036695">
    <property type="entry name" value="Arg-tRNA-synth_N_sf"/>
</dbReference>
<dbReference type="Proteomes" id="UP000703893">
    <property type="component" value="Unassembled WGS sequence"/>
</dbReference>
<evidence type="ECO:0000313" key="2">
    <source>
        <dbReference type="EMBL" id="MBM3274452.1"/>
    </source>
</evidence>
<feature type="non-terminal residue" evidence="2">
    <location>
        <position position="102"/>
    </location>
</feature>
<evidence type="ECO:0000313" key="3">
    <source>
        <dbReference type="Proteomes" id="UP000703893"/>
    </source>
</evidence>
<dbReference type="Gene3D" id="3.30.1360.70">
    <property type="entry name" value="Arginyl tRNA synthetase N-terminal domain"/>
    <property type="match status" value="1"/>
</dbReference>
<feature type="domain" description="Arginyl tRNA synthetase N-terminal" evidence="1">
    <location>
        <begin position="7"/>
        <end position="97"/>
    </location>
</feature>
<evidence type="ECO:0000259" key="1">
    <source>
        <dbReference type="SMART" id="SM01016"/>
    </source>
</evidence>
<protein>
    <submittedName>
        <fullName evidence="2">Arginine--tRNA ligase</fullName>
    </submittedName>
</protein>
<dbReference type="InterPro" id="IPR005148">
    <property type="entry name" value="Arg-tRNA-synth_N"/>
</dbReference>